<sequence>MRSLWAQIPCLILILKLASLPIVTASIFSDPVLSYCKCICFSNSTIIPLWHPSDPSKPCLSCTKQFCIDQKLPICRDAEVPELDTDVGTGLEGDVEARCFKRDSPRDQLIVTFFLLTVIGLLLYAGIRARQACAIETRGRPTDLREWSEALLPEPLHPFSASLLSRVPGRGRGGARTGGVLGRGDMQEARGSRGYAPVSVGS</sequence>
<evidence type="ECO:0008006" key="6">
    <source>
        <dbReference type="Google" id="ProtNLM"/>
    </source>
</evidence>
<keyword evidence="5" id="KW-1185">Reference proteome</keyword>
<evidence type="ECO:0000313" key="5">
    <source>
        <dbReference type="Proteomes" id="UP000289152"/>
    </source>
</evidence>
<keyword evidence="2" id="KW-0472">Membrane</keyword>
<comment type="caution">
    <text evidence="4">The sequence shown here is derived from an EMBL/GenBank/DDBJ whole genome shotgun (WGS) entry which is preliminary data.</text>
</comment>
<name>A0A4Q1B837_TREME</name>
<feature type="signal peptide" evidence="3">
    <location>
        <begin position="1"/>
        <end position="25"/>
    </location>
</feature>
<dbReference type="VEuPathDB" id="FungiDB:TREMEDRAFT_36910"/>
<feature type="transmembrane region" description="Helical" evidence="2">
    <location>
        <begin position="109"/>
        <end position="127"/>
    </location>
</feature>
<evidence type="ECO:0000256" key="2">
    <source>
        <dbReference type="SAM" id="Phobius"/>
    </source>
</evidence>
<dbReference type="Proteomes" id="UP000289152">
    <property type="component" value="Unassembled WGS sequence"/>
</dbReference>
<keyword evidence="2" id="KW-1133">Transmembrane helix</keyword>
<gene>
    <name evidence="4" type="ORF">M231_07853</name>
</gene>
<dbReference type="OrthoDB" id="2142503at2759"/>
<proteinExistence type="predicted"/>
<keyword evidence="3" id="KW-0732">Signal</keyword>
<accession>A0A4Q1B837</accession>
<organism evidence="4 5">
    <name type="scientific">Tremella mesenterica</name>
    <name type="common">Jelly fungus</name>
    <dbReference type="NCBI Taxonomy" id="5217"/>
    <lineage>
        <taxon>Eukaryota</taxon>
        <taxon>Fungi</taxon>
        <taxon>Dikarya</taxon>
        <taxon>Basidiomycota</taxon>
        <taxon>Agaricomycotina</taxon>
        <taxon>Tremellomycetes</taxon>
        <taxon>Tremellales</taxon>
        <taxon>Tremellaceae</taxon>
        <taxon>Tremella</taxon>
    </lineage>
</organism>
<evidence type="ECO:0000256" key="3">
    <source>
        <dbReference type="SAM" id="SignalP"/>
    </source>
</evidence>
<feature type="region of interest" description="Disordered" evidence="1">
    <location>
        <begin position="168"/>
        <end position="202"/>
    </location>
</feature>
<protein>
    <recommendedName>
        <fullName evidence="6">TNFR-Cys domain-containing protein</fullName>
    </recommendedName>
</protein>
<feature type="chain" id="PRO_5020880231" description="TNFR-Cys domain-containing protein" evidence="3">
    <location>
        <begin position="26"/>
        <end position="202"/>
    </location>
</feature>
<feature type="compositionally biased region" description="Gly residues" evidence="1">
    <location>
        <begin position="170"/>
        <end position="182"/>
    </location>
</feature>
<dbReference type="InParanoid" id="A0A4Q1B837"/>
<dbReference type="PANTHER" id="PTHR36854">
    <property type="entry name" value="CHROMOSOME 9, WHOLE GENOME SHOTGUN SEQUENCE"/>
    <property type="match status" value="1"/>
</dbReference>
<reference evidence="4 5" key="1">
    <citation type="submission" date="2016-06" db="EMBL/GenBank/DDBJ databases">
        <title>Evolution of pathogenesis and genome organization in the Tremellales.</title>
        <authorList>
            <person name="Cuomo C."/>
            <person name="Litvintseva A."/>
            <person name="Heitman J."/>
            <person name="Chen Y."/>
            <person name="Sun S."/>
            <person name="Springer D."/>
            <person name="Dromer F."/>
            <person name="Young S."/>
            <person name="Zeng Q."/>
            <person name="Chapman S."/>
            <person name="Gujja S."/>
            <person name="Saif S."/>
            <person name="Birren B."/>
        </authorList>
    </citation>
    <scope>NUCLEOTIDE SEQUENCE [LARGE SCALE GENOMIC DNA]</scope>
    <source>
        <strain evidence="4 5">ATCC 28783</strain>
    </source>
</reference>
<keyword evidence="2" id="KW-0812">Transmembrane</keyword>
<dbReference type="PANTHER" id="PTHR36854:SF1">
    <property type="entry name" value="TRANSMEMBRANE PROTEIN"/>
    <property type="match status" value="1"/>
</dbReference>
<dbReference type="AlphaFoldDB" id="A0A4Q1B837"/>
<evidence type="ECO:0000256" key="1">
    <source>
        <dbReference type="SAM" id="MobiDB-lite"/>
    </source>
</evidence>
<evidence type="ECO:0000313" key="4">
    <source>
        <dbReference type="EMBL" id="RXK34889.1"/>
    </source>
</evidence>
<dbReference type="EMBL" id="SDIL01000176">
    <property type="protein sequence ID" value="RXK34889.1"/>
    <property type="molecule type" value="Genomic_DNA"/>
</dbReference>